<dbReference type="EMBL" id="MN739678">
    <property type="protein sequence ID" value="QHT20522.1"/>
    <property type="molecule type" value="Genomic_DNA"/>
</dbReference>
<organism evidence="1">
    <name type="scientific">viral metagenome</name>
    <dbReference type="NCBI Taxonomy" id="1070528"/>
    <lineage>
        <taxon>unclassified sequences</taxon>
        <taxon>metagenomes</taxon>
        <taxon>organismal metagenomes</taxon>
    </lineage>
</organism>
<dbReference type="AlphaFoldDB" id="A0A6C0DVN2"/>
<evidence type="ECO:0000313" key="1">
    <source>
        <dbReference type="EMBL" id="QHT20522.1"/>
    </source>
</evidence>
<reference evidence="1" key="1">
    <citation type="journal article" date="2020" name="Nature">
        <title>Giant virus diversity and host interactions through global metagenomics.</title>
        <authorList>
            <person name="Schulz F."/>
            <person name="Roux S."/>
            <person name="Paez-Espino D."/>
            <person name="Jungbluth S."/>
            <person name="Walsh D.A."/>
            <person name="Denef V.J."/>
            <person name="McMahon K.D."/>
            <person name="Konstantinidis K.T."/>
            <person name="Eloe-Fadrosh E.A."/>
            <person name="Kyrpides N.C."/>
            <person name="Woyke T."/>
        </authorList>
    </citation>
    <scope>NUCLEOTIDE SEQUENCE</scope>
    <source>
        <strain evidence="1">GVMAG-M-3300023174-60</strain>
    </source>
</reference>
<sequence>MSTEPSKRPIRSTRVKPLPPILPEIIARINALNGKYYENITSEFNTISKYFNDDHDMITSFWLSHYEYDLTDFKHRYLLRRLFETVGFKQPLVKALLDKIGDNEILSQMGTVRFIRDNKVFYRIRVGSEA</sequence>
<protein>
    <submittedName>
        <fullName evidence="1">Uncharacterized protein</fullName>
    </submittedName>
</protein>
<proteinExistence type="predicted"/>
<accession>A0A6C0DVN2</accession>
<name>A0A6C0DVN2_9ZZZZ</name>